<feature type="region of interest" description="Disordered" evidence="1">
    <location>
        <begin position="139"/>
        <end position="175"/>
    </location>
</feature>
<dbReference type="Proteomes" id="UP000823561">
    <property type="component" value="Chromosome 8"/>
</dbReference>
<dbReference type="EMBL" id="JADWDJ010000008">
    <property type="protein sequence ID" value="KAG5276939.1"/>
    <property type="molecule type" value="Genomic_DNA"/>
</dbReference>
<keyword evidence="3" id="KW-1185">Reference proteome</keyword>
<proteinExistence type="predicted"/>
<sequence length="184" mass="20890">MKPVKIFVTQSGNTLNSHKDFLKRLRHHRKIKEKEVHECDVILAFCPIVSRLGTDIEAALKIFKGHSTPSKPIIVVVLHHTYERDEVVPDSNKYATTNICIVNSLFHESEGLLKNCKLNSEAINITSQKLKDFKRMIKSKGGKMNSKENSKKNQVGVSQRIKTGPEEEGETSKIRNKKKKCVIL</sequence>
<accession>A0AAV6GR53</accession>
<comment type="caution">
    <text evidence="2">The sequence shown here is derived from an EMBL/GenBank/DDBJ whole genome shotgun (WGS) entry which is preliminary data.</text>
</comment>
<dbReference type="AlphaFoldDB" id="A0AAV6GR53"/>
<dbReference type="PANTHER" id="PTHR34488:SF1">
    <property type="entry name" value="SI:CH211-245H14.1-RELATED"/>
    <property type="match status" value="1"/>
</dbReference>
<dbReference type="PANTHER" id="PTHR34488">
    <property type="entry name" value="SI:CH211-245H14.1-RELATED"/>
    <property type="match status" value="1"/>
</dbReference>
<name>A0AAV6GR53_9TELE</name>
<evidence type="ECO:0000313" key="3">
    <source>
        <dbReference type="Proteomes" id="UP000823561"/>
    </source>
</evidence>
<evidence type="ECO:0000313" key="2">
    <source>
        <dbReference type="EMBL" id="KAG5276939.1"/>
    </source>
</evidence>
<organism evidence="2 3">
    <name type="scientific">Alosa alosa</name>
    <name type="common">allis shad</name>
    <dbReference type="NCBI Taxonomy" id="278164"/>
    <lineage>
        <taxon>Eukaryota</taxon>
        <taxon>Metazoa</taxon>
        <taxon>Chordata</taxon>
        <taxon>Craniata</taxon>
        <taxon>Vertebrata</taxon>
        <taxon>Euteleostomi</taxon>
        <taxon>Actinopterygii</taxon>
        <taxon>Neopterygii</taxon>
        <taxon>Teleostei</taxon>
        <taxon>Clupei</taxon>
        <taxon>Clupeiformes</taxon>
        <taxon>Clupeoidei</taxon>
        <taxon>Clupeidae</taxon>
        <taxon>Alosa</taxon>
    </lineage>
</organism>
<evidence type="ECO:0000256" key="1">
    <source>
        <dbReference type="SAM" id="MobiDB-lite"/>
    </source>
</evidence>
<protein>
    <submittedName>
        <fullName evidence="2">Uncharacterized protein</fullName>
    </submittedName>
</protein>
<feature type="compositionally biased region" description="Polar residues" evidence="1">
    <location>
        <begin position="152"/>
        <end position="161"/>
    </location>
</feature>
<gene>
    <name evidence="2" type="ORF">AALO_G00111630</name>
</gene>
<reference evidence="2" key="1">
    <citation type="submission" date="2020-10" db="EMBL/GenBank/DDBJ databases">
        <title>Chromosome-scale genome assembly of the Allis shad, Alosa alosa.</title>
        <authorList>
            <person name="Margot Z."/>
            <person name="Christophe K."/>
            <person name="Cabau C."/>
            <person name="Louis A."/>
            <person name="Berthelot C."/>
            <person name="Parey E."/>
            <person name="Roest Crollius H."/>
            <person name="Montfort J."/>
            <person name="Robinson-Rechavi M."/>
            <person name="Bucao C."/>
            <person name="Bouchez O."/>
            <person name="Gislard M."/>
            <person name="Lluch J."/>
            <person name="Milhes M."/>
            <person name="Lampietro C."/>
            <person name="Lopez Roques C."/>
            <person name="Donnadieu C."/>
            <person name="Braasch I."/>
            <person name="Desvignes T."/>
            <person name="Postlethwait J."/>
            <person name="Bobe J."/>
            <person name="Guiguen Y."/>
        </authorList>
    </citation>
    <scope>NUCLEOTIDE SEQUENCE</scope>
    <source>
        <strain evidence="2">M-15738</strain>
        <tissue evidence="2">Blood</tissue>
    </source>
</reference>